<dbReference type="InterPro" id="IPR027531">
    <property type="entry name" value="eIF3f"/>
</dbReference>
<evidence type="ECO:0000313" key="7">
    <source>
        <dbReference type="EMBL" id="KAK2091785.1"/>
    </source>
</evidence>
<dbReference type="InterPro" id="IPR024969">
    <property type="entry name" value="EIF3F/CSN6-like_C"/>
</dbReference>
<feature type="domain" description="JAB1/MPN/MOV34 metalloenzyme" evidence="5">
    <location>
        <begin position="160"/>
        <end position="203"/>
    </location>
</feature>
<feature type="region of interest" description="Disordered" evidence="4">
    <location>
        <begin position="67"/>
        <end position="86"/>
    </location>
</feature>
<dbReference type="InterPro" id="IPR000555">
    <property type="entry name" value="JAMM/MPN+_dom"/>
</dbReference>
<evidence type="ECO:0008006" key="9">
    <source>
        <dbReference type="Google" id="ProtNLM"/>
    </source>
</evidence>
<reference evidence="7 8" key="1">
    <citation type="submission" date="2023-05" db="EMBL/GenBank/DDBJ databases">
        <title>B98-5 Cell Line De Novo Hybrid Assembly: An Optical Mapping Approach.</title>
        <authorList>
            <person name="Kananen K."/>
            <person name="Auerbach J.A."/>
            <person name="Kautto E."/>
            <person name="Blachly J.S."/>
        </authorList>
    </citation>
    <scope>NUCLEOTIDE SEQUENCE [LARGE SCALE GENOMIC DNA]</scope>
    <source>
        <strain evidence="7">B95-8</strain>
        <tissue evidence="7">Cell line</tissue>
    </source>
</reference>
<keyword evidence="2" id="KW-0396">Initiation factor</keyword>
<name>A0ABQ9U4S3_SAGOE</name>
<evidence type="ECO:0000259" key="5">
    <source>
        <dbReference type="Pfam" id="PF01398"/>
    </source>
</evidence>
<evidence type="ECO:0000259" key="6">
    <source>
        <dbReference type="Pfam" id="PF13012"/>
    </source>
</evidence>
<protein>
    <recommendedName>
        <fullName evidence="9">Eukaryotic translation initiation factor 3 subunit F</fullName>
    </recommendedName>
</protein>
<evidence type="ECO:0000256" key="2">
    <source>
        <dbReference type="ARBA" id="ARBA00022540"/>
    </source>
</evidence>
<feature type="compositionally biased region" description="Basic residues" evidence="4">
    <location>
        <begin position="67"/>
        <end position="80"/>
    </location>
</feature>
<dbReference type="CDD" id="cd08064">
    <property type="entry name" value="MPN_eIF3f"/>
    <property type="match status" value="1"/>
</dbReference>
<dbReference type="PANTHER" id="PTHR10540">
    <property type="entry name" value="EUKARYOTIC TRANSLATION INITIATION FACTOR 3 SUBUNIT F-RELATED"/>
    <property type="match status" value="1"/>
</dbReference>
<feature type="domain" description="EIF3F/CSN6-like C-terminal" evidence="6">
    <location>
        <begin position="251"/>
        <end position="361"/>
    </location>
</feature>
<accession>A0ABQ9U4S3</accession>
<organism evidence="7 8">
    <name type="scientific">Saguinus oedipus</name>
    <name type="common">Cotton-top tamarin</name>
    <name type="synonym">Oedipomidas oedipus</name>
    <dbReference type="NCBI Taxonomy" id="9490"/>
    <lineage>
        <taxon>Eukaryota</taxon>
        <taxon>Metazoa</taxon>
        <taxon>Chordata</taxon>
        <taxon>Craniata</taxon>
        <taxon>Vertebrata</taxon>
        <taxon>Euteleostomi</taxon>
        <taxon>Mammalia</taxon>
        <taxon>Eutheria</taxon>
        <taxon>Euarchontoglires</taxon>
        <taxon>Primates</taxon>
        <taxon>Haplorrhini</taxon>
        <taxon>Platyrrhini</taxon>
        <taxon>Cebidae</taxon>
        <taxon>Callitrichinae</taxon>
        <taxon>Saguinus</taxon>
    </lineage>
</organism>
<feature type="region of interest" description="Disordered" evidence="4">
    <location>
        <begin position="1"/>
        <end position="55"/>
    </location>
</feature>
<dbReference type="EMBL" id="JASSZA010000016">
    <property type="protein sequence ID" value="KAK2091785.1"/>
    <property type="molecule type" value="Genomic_DNA"/>
</dbReference>
<dbReference type="Gene3D" id="3.40.140.10">
    <property type="entry name" value="Cytidine Deaminase, domain 2"/>
    <property type="match status" value="1"/>
</dbReference>
<sequence>MAMPAVSASAPPATPAPGPSGDPSRPQPQSQPQRQSQHQLRLRLPVGLQPQPQTLRQQRLRLRLLVRPRSQRKLPRRPQRSLHLVPLSQGPSPAAAWSGCTQSFWPPLWTATSHATRVLPELSGPCWERSTHTQWRSPEIAFQCRTMSQKMKWLLTWNLLRTCINCIKKVSPNELILGWYTTDHDITEHSVLIHEYYSQEAPNPIHLTVDTSLQNGRISIEAYVSTLMGVPGRTMEMMFTPLTVKYAYYDNEPIVVDLIMKTCFSPNQVIGLSSDSQQVGGASAHIQDALSTVLQYAEDVLSGKVSADNTVGRFLMKLVNQVPKIVPDDFETMLNSNISDLLMVTYLAYLTQSQIALNEKLVNL</sequence>
<dbReference type="Pfam" id="PF01398">
    <property type="entry name" value="JAB"/>
    <property type="match status" value="1"/>
</dbReference>
<evidence type="ECO:0000256" key="4">
    <source>
        <dbReference type="SAM" id="MobiDB-lite"/>
    </source>
</evidence>
<comment type="caution">
    <text evidence="7">The sequence shown here is derived from an EMBL/GenBank/DDBJ whole genome shotgun (WGS) entry which is preliminary data.</text>
</comment>
<dbReference type="Proteomes" id="UP001266305">
    <property type="component" value="Unassembled WGS sequence"/>
</dbReference>
<feature type="compositionally biased region" description="Low complexity" evidence="4">
    <location>
        <begin position="1"/>
        <end position="11"/>
    </location>
</feature>
<keyword evidence="8" id="KW-1185">Reference proteome</keyword>
<keyword evidence="3" id="KW-0648">Protein biosynthesis</keyword>
<dbReference type="Pfam" id="PF13012">
    <property type="entry name" value="MitMem_reg"/>
    <property type="match status" value="1"/>
</dbReference>
<proteinExistence type="predicted"/>
<evidence type="ECO:0000256" key="1">
    <source>
        <dbReference type="ARBA" id="ARBA00022490"/>
    </source>
</evidence>
<keyword evidence="1" id="KW-0963">Cytoplasm</keyword>
<dbReference type="PANTHER" id="PTHR10540:SF6">
    <property type="entry name" value="EUKARYOTIC TRANSLATION INITIATION FACTOR 3 SUBUNIT F"/>
    <property type="match status" value="1"/>
</dbReference>
<feature type="compositionally biased region" description="Low complexity" evidence="4">
    <location>
        <begin position="21"/>
        <end position="55"/>
    </location>
</feature>
<evidence type="ECO:0000256" key="3">
    <source>
        <dbReference type="ARBA" id="ARBA00022917"/>
    </source>
</evidence>
<gene>
    <name evidence="7" type="ORF">P7K49_031069</name>
</gene>
<evidence type="ECO:0000313" key="8">
    <source>
        <dbReference type="Proteomes" id="UP001266305"/>
    </source>
</evidence>